<dbReference type="InterPro" id="IPR037066">
    <property type="entry name" value="Plug_dom_sf"/>
</dbReference>
<keyword evidence="5" id="KW-0406">Ion transport</keyword>
<keyword evidence="9 12" id="KW-0472">Membrane</keyword>
<evidence type="ECO:0000256" key="13">
    <source>
        <dbReference type="RuleBase" id="RU003357"/>
    </source>
</evidence>
<evidence type="ECO:0000256" key="7">
    <source>
        <dbReference type="ARBA" id="ARBA00023004"/>
    </source>
</evidence>
<evidence type="ECO:0000256" key="4">
    <source>
        <dbReference type="ARBA" id="ARBA00022452"/>
    </source>
</evidence>
<keyword evidence="6 12" id="KW-0812">Transmembrane</keyword>
<dbReference type="Proteomes" id="UP000562027">
    <property type="component" value="Unassembled WGS sequence"/>
</dbReference>
<keyword evidence="8 13" id="KW-0798">TonB box</keyword>
<dbReference type="SUPFAM" id="SSF56935">
    <property type="entry name" value="Porins"/>
    <property type="match status" value="1"/>
</dbReference>
<gene>
    <name evidence="16" type="ORF">HNP55_001463</name>
</gene>
<proteinExistence type="inferred from homology"/>
<evidence type="ECO:0000256" key="14">
    <source>
        <dbReference type="SAM" id="SignalP"/>
    </source>
</evidence>
<evidence type="ECO:0000256" key="6">
    <source>
        <dbReference type="ARBA" id="ARBA00022692"/>
    </source>
</evidence>
<keyword evidence="3 12" id="KW-0813">Transport</keyword>
<evidence type="ECO:0000256" key="1">
    <source>
        <dbReference type="ARBA" id="ARBA00004571"/>
    </source>
</evidence>
<dbReference type="AlphaFoldDB" id="A0A840L9S7"/>
<sequence length="995" mass="108316">MKTFVTDSSAGRAMRPAALRRNVLQTSLRLALASLPLLAAAAWAQPGAQQQAARAYEIAAGPLAEALSRFGAASGLLISVDARLTAQRQSPGLRGSYGPDEGLQALLAGTGLVAQRTPQGALALVPAPQAGKGALQLAPLRVQGAAGSAGLALHASEQEAALAPYREAGSSVHISRETLERFRGTSPGDMLKGVAGVQLGDVRNGHSLDVNIRGLQGQGRVAVVVDGSQQSLDVYRGYAGQQQRSYLDPDLIGSVTVEKGPGLSLDGAGAIGGVVSMQTLGVGDVLSAGQDSGWRLRGGLASSSVREQPGFKVFNRSRPEGVHAPASYFGSVAWAQRSEKLDLVAAYVKRRQGNYFAGKEGVERYTSTKSGWRGPIVTPDKVLEHYRAGEEVLNTHSASQSLLLKSTWRPNTDQTLELGLRHLDAEYGEVMPSAMVRTPASTQWTTYVDPENTMQQFEPGRMKLSALSAQHRWQPAGQSLIDLKSRLWYTRSDSTMFNGVVGTNPLGSDLPNSAGGDPQGEGYTTALRSNVRGQRWGAQIGNSSQFFFGGQQSLAASYGLSYTHESTGPGSASPVVLGDQIRNRYVRSAVRKEASLVGSLEWKPIEALSLLAGGRWIQYEVTDRNREARITATTKVPRRNVTVTKNGKMLEHVVWHPDAKGEFTEASLRASPHRLGNVDKLGFDGWNLWKNDGAFMDELPSAWRFGEPLQRKTAKFAPSFSASYRPSPDSLLYARYAEGYKMPSVFEATRGNHFITPNPHLRPEHNRSWELGASMSQRALLSAQDRLSLKLARFDNRVRDYITRSSNPETYAFTMSNMERFETAGWELQSAYDRGDFYAEISGTYYDRARTCDAPSAAALRNLEWGAIKNAPDCVDGGFGGSYANTQNPPKFSVNTTLGLRLLDQRLNLGTRVVRNSAPLHRLNEKWHSYAYTTQQQYYPATLTVDLFGSYKLSKQAELNLALDNAADRYYLDPLALSPMPAPGRTLRVDFSARF</sequence>
<evidence type="ECO:0000256" key="8">
    <source>
        <dbReference type="ARBA" id="ARBA00023077"/>
    </source>
</evidence>
<feature type="chain" id="PRO_5032920976" evidence="14">
    <location>
        <begin position="45"/>
        <end position="995"/>
    </location>
</feature>
<keyword evidence="11 12" id="KW-0998">Cell outer membrane</keyword>
<dbReference type="Pfam" id="PF07715">
    <property type="entry name" value="Plug"/>
    <property type="match status" value="1"/>
</dbReference>
<dbReference type="Gene3D" id="2.40.170.20">
    <property type="entry name" value="TonB-dependent receptor, beta-barrel domain"/>
    <property type="match status" value="1"/>
</dbReference>
<dbReference type="SMART" id="SM00965">
    <property type="entry name" value="STN"/>
    <property type="match status" value="1"/>
</dbReference>
<dbReference type="InterPro" id="IPR039426">
    <property type="entry name" value="TonB-dep_rcpt-like"/>
</dbReference>
<accession>A0A840L9S7</accession>
<evidence type="ECO:0000256" key="12">
    <source>
        <dbReference type="PROSITE-ProRule" id="PRU01360"/>
    </source>
</evidence>
<dbReference type="InterPro" id="IPR000531">
    <property type="entry name" value="Beta-barrel_TonB"/>
</dbReference>
<evidence type="ECO:0000256" key="5">
    <source>
        <dbReference type="ARBA" id="ARBA00022496"/>
    </source>
</evidence>
<keyword evidence="4 12" id="KW-1134">Transmembrane beta strand</keyword>
<keyword evidence="17" id="KW-1185">Reference proteome</keyword>
<name>A0A840L9S7_9BURK</name>
<evidence type="ECO:0000256" key="2">
    <source>
        <dbReference type="ARBA" id="ARBA00009810"/>
    </source>
</evidence>
<dbReference type="Pfam" id="PF00593">
    <property type="entry name" value="TonB_dep_Rec_b-barrel"/>
    <property type="match status" value="1"/>
</dbReference>
<dbReference type="PROSITE" id="PS52016">
    <property type="entry name" value="TONB_DEPENDENT_REC_3"/>
    <property type="match status" value="1"/>
</dbReference>
<feature type="domain" description="Secretin/TonB short N-terminal" evidence="15">
    <location>
        <begin position="76"/>
        <end position="127"/>
    </location>
</feature>
<dbReference type="InterPro" id="IPR012910">
    <property type="entry name" value="Plug_dom"/>
</dbReference>
<evidence type="ECO:0000256" key="3">
    <source>
        <dbReference type="ARBA" id="ARBA00022448"/>
    </source>
</evidence>
<evidence type="ECO:0000256" key="10">
    <source>
        <dbReference type="ARBA" id="ARBA00023170"/>
    </source>
</evidence>
<dbReference type="GO" id="GO:0033214">
    <property type="term" value="P:siderophore-iron import into cell"/>
    <property type="evidence" value="ECO:0007669"/>
    <property type="project" value="TreeGrafter"/>
</dbReference>
<dbReference type="InterPro" id="IPR036942">
    <property type="entry name" value="Beta-barrel_TonB_sf"/>
</dbReference>
<keyword evidence="5" id="KW-0410">Iron transport</keyword>
<dbReference type="GO" id="GO:0009279">
    <property type="term" value="C:cell outer membrane"/>
    <property type="evidence" value="ECO:0007669"/>
    <property type="project" value="UniProtKB-SubCell"/>
</dbReference>
<keyword evidence="10 16" id="KW-0675">Receptor</keyword>
<dbReference type="Pfam" id="PF07660">
    <property type="entry name" value="STN"/>
    <property type="match status" value="1"/>
</dbReference>
<dbReference type="EMBL" id="JACHLP010000002">
    <property type="protein sequence ID" value="MBB4842948.1"/>
    <property type="molecule type" value="Genomic_DNA"/>
</dbReference>
<feature type="signal peptide" evidence="14">
    <location>
        <begin position="1"/>
        <end position="44"/>
    </location>
</feature>
<dbReference type="RefSeq" id="WP_184297708.1">
    <property type="nucleotide sequence ID" value="NZ_JACHLP010000002.1"/>
</dbReference>
<reference evidence="16 17" key="1">
    <citation type="submission" date="2020-08" db="EMBL/GenBank/DDBJ databases">
        <title>Functional genomics of gut bacteria from endangered species of beetles.</title>
        <authorList>
            <person name="Carlos-Shanley C."/>
        </authorList>
    </citation>
    <scope>NUCLEOTIDE SEQUENCE [LARGE SCALE GENOMIC DNA]</scope>
    <source>
        <strain evidence="16 17">S00239</strain>
    </source>
</reference>
<dbReference type="PANTHER" id="PTHR30442:SF0">
    <property type="entry name" value="FE(3+) DICITRATE TRANSPORT PROTEIN FECA"/>
    <property type="match status" value="1"/>
</dbReference>
<dbReference type="InterPro" id="IPR011662">
    <property type="entry name" value="Secretin/TonB_short_N"/>
</dbReference>
<comment type="caution">
    <text evidence="16">The sequence shown here is derived from an EMBL/GenBank/DDBJ whole genome shotgun (WGS) entry which is preliminary data.</text>
</comment>
<dbReference type="Gene3D" id="2.170.130.10">
    <property type="entry name" value="TonB-dependent receptor, plug domain"/>
    <property type="match status" value="1"/>
</dbReference>
<evidence type="ECO:0000313" key="16">
    <source>
        <dbReference type="EMBL" id="MBB4842948.1"/>
    </source>
</evidence>
<dbReference type="PANTHER" id="PTHR30442">
    <property type="entry name" value="IRON III DICITRATE TRANSPORT PROTEIN FECA"/>
    <property type="match status" value="1"/>
</dbReference>
<comment type="subcellular location">
    <subcellularLocation>
        <location evidence="1 12">Cell outer membrane</location>
        <topology evidence="1 12">Multi-pass membrane protein</topology>
    </subcellularLocation>
</comment>
<protein>
    <submittedName>
        <fullName evidence="16">Hemoglobin/transferrin/lactoferrin receptor protein</fullName>
    </submittedName>
</protein>
<keyword evidence="14" id="KW-0732">Signal</keyword>
<comment type="similarity">
    <text evidence="2 12 13">Belongs to the TonB-dependent receptor family.</text>
</comment>
<evidence type="ECO:0000313" key="17">
    <source>
        <dbReference type="Proteomes" id="UP000562027"/>
    </source>
</evidence>
<evidence type="ECO:0000259" key="15">
    <source>
        <dbReference type="SMART" id="SM00965"/>
    </source>
</evidence>
<evidence type="ECO:0000256" key="9">
    <source>
        <dbReference type="ARBA" id="ARBA00023136"/>
    </source>
</evidence>
<organism evidence="16 17">
    <name type="scientific">Roseateles oligotrophus</name>
    <dbReference type="NCBI Taxonomy" id="1769250"/>
    <lineage>
        <taxon>Bacteria</taxon>
        <taxon>Pseudomonadati</taxon>
        <taxon>Pseudomonadota</taxon>
        <taxon>Betaproteobacteria</taxon>
        <taxon>Burkholderiales</taxon>
        <taxon>Sphaerotilaceae</taxon>
        <taxon>Roseateles</taxon>
    </lineage>
</organism>
<evidence type="ECO:0000256" key="11">
    <source>
        <dbReference type="ARBA" id="ARBA00023237"/>
    </source>
</evidence>
<keyword evidence="7" id="KW-0408">Iron</keyword>
<dbReference type="Gene3D" id="3.55.50.30">
    <property type="match status" value="1"/>
</dbReference>